<organism evidence="4 5">
    <name type="scientific">Simplicispira suum</name>
    <dbReference type="NCBI Taxonomy" id="2109915"/>
    <lineage>
        <taxon>Bacteria</taxon>
        <taxon>Pseudomonadati</taxon>
        <taxon>Pseudomonadota</taxon>
        <taxon>Betaproteobacteria</taxon>
        <taxon>Burkholderiales</taxon>
        <taxon>Comamonadaceae</taxon>
        <taxon>Simplicispira</taxon>
    </lineage>
</organism>
<dbReference type="Proteomes" id="UP000239326">
    <property type="component" value="Chromosome"/>
</dbReference>
<dbReference type="InterPro" id="IPR018232">
    <property type="entry name" value="Glyco_hydro_37_CS"/>
</dbReference>
<dbReference type="PROSITE" id="PS00928">
    <property type="entry name" value="TREHALASE_2"/>
    <property type="match status" value="1"/>
</dbReference>
<dbReference type="NCBIfam" id="NF009774">
    <property type="entry name" value="PRK13271.1"/>
    <property type="match status" value="1"/>
</dbReference>
<protein>
    <submittedName>
        <fullName evidence="4">Alpha,alpha-trehalase</fullName>
        <ecNumber evidence="4">3.2.1.28</ecNumber>
    </submittedName>
</protein>
<feature type="region of interest" description="Disordered" evidence="3">
    <location>
        <begin position="1"/>
        <end position="20"/>
    </location>
</feature>
<dbReference type="SUPFAM" id="SSF48208">
    <property type="entry name" value="Six-hairpin glycosidases"/>
    <property type="match status" value="1"/>
</dbReference>
<dbReference type="PRINTS" id="PR00744">
    <property type="entry name" value="GLHYDRLASE37"/>
</dbReference>
<evidence type="ECO:0000256" key="3">
    <source>
        <dbReference type="SAM" id="MobiDB-lite"/>
    </source>
</evidence>
<keyword evidence="5" id="KW-1185">Reference proteome</keyword>
<evidence type="ECO:0000256" key="1">
    <source>
        <dbReference type="ARBA" id="ARBA00022801"/>
    </source>
</evidence>
<dbReference type="PANTHER" id="PTHR23403">
    <property type="entry name" value="TREHALASE"/>
    <property type="match status" value="1"/>
</dbReference>
<keyword evidence="2 4" id="KW-0326">Glycosidase</keyword>
<gene>
    <name evidence="4" type="primary">treF</name>
    <name evidence="4" type="ORF">C6571_02175</name>
</gene>
<evidence type="ECO:0000256" key="2">
    <source>
        <dbReference type="ARBA" id="ARBA00023295"/>
    </source>
</evidence>
<feature type="compositionally biased region" description="Polar residues" evidence="3">
    <location>
        <begin position="1"/>
        <end position="12"/>
    </location>
</feature>
<dbReference type="InterPro" id="IPR001661">
    <property type="entry name" value="Glyco_hydro_37"/>
</dbReference>
<dbReference type="EC" id="3.2.1.28" evidence="4"/>
<dbReference type="InterPro" id="IPR008928">
    <property type="entry name" value="6-hairpin_glycosidase_sf"/>
</dbReference>
<dbReference type="PROSITE" id="PS00927">
    <property type="entry name" value="TREHALASE_1"/>
    <property type="match status" value="1"/>
</dbReference>
<dbReference type="Gene3D" id="1.50.10.10">
    <property type="match status" value="1"/>
</dbReference>
<accession>A0A2S0N4E0</accession>
<evidence type="ECO:0000313" key="4">
    <source>
        <dbReference type="EMBL" id="AVO43015.1"/>
    </source>
</evidence>
<dbReference type="EMBL" id="CP027669">
    <property type="protein sequence ID" value="AVO43015.1"/>
    <property type="molecule type" value="Genomic_DNA"/>
</dbReference>
<proteinExistence type="predicted"/>
<dbReference type="NCBIfam" id="NF009773">
    <property type="entry name" value="PRK13270.1"/>
    <property type="match status" value="1"/>
</dbReference>
<dbReference type="Pfam" id="PF01204">
    <property type="entry name" value="Trehalase"/>
    <property type="match status" value="1"/>
</dbReference>
<reference evidence="4 5" key="1">
    <citation type="submission" date="2018-03" db="EMBL/GenBank/DDBJ databases">
        <title>Genome sequencing of Simplicispira sp.</title>
        <authorList>
            <person name="Kim S.-J."/>
            <person name="Heo J."/>
            <person name="Kwon S.-W."/>
        </authorList>
    </citation>
    <scope>NUCLEOTIDE SEQUENCE [LARGE SCALE GENOMIC DNA]</scope>
    <source>
        <strain evidence="4 5">SC1-8</strain>
    </source>
</reference>
<dbReference type="PANTHER" id="PTHR23403:SF1">
    <property type="entry name" value="TREHALASE"/>
    <property type="match status" value="1"/>
</dbReference>
<dbReference type="AlphaFoldDB" id="A0A2S0N4E0"/>
<dbReference type="InterPro" id="IPR012341">
    <property type="entry name" value="6hp_glycosidase-like_sf"/>
</dbReference>
<evidence type="ECO:0000313" key="5">
    <source>
        <dbReference type="Proteomes" id="UP000239326"/>
    </source>
</evidence>
<keyword evidence="1 4" id="KW-0378">Hydrolase</keyword>
<dbReference type="KEGG" id="simp:C6571_02175"/>
<sequence>MGTQPPHCTSSRTQREQQAALAARPDALSPADRYQELFVAVQSGGVFDDSKTFVDCVPLSDPAAILEAYRQAHHRPNFDLTGFVHAHFRATRPPKSEYESVPGQPLCTHIDALWPVLTRHPSTHPANASILPLPRPYVVPGGRFGELYYWDSYFTMLGLAESGRTDLLADMVCNFAYLIDTYGHVPNGTRSYYLGRSQPPLFVLMLELAEQHGAAQAADHRSQLQQEYAWWMAGAHELSDANERPRAQASRRVVRLPGGALLNRYWDDRDTPREESWLEDVATARACQREPQEVYRNLRAAAESGWDFSSRWLSQIAAPAPAPEAPAQQPQRAASARSLTAICTTEILPVDLNAFLYKLETTLARLCQDAGDAAAASEYAAQAEARRQALLALCWDAGQGAFFDYDWRKGARRSCLTAASLTPLFVGLAEPDQAAAMAATVRARLLAPGGLATTECGSDQQWDRPNGWAPLQWMGIRGLQNYGHAELARDIAHRWLSTVAEVYQAEGKLVEKYALRELHADASHGGGGGEYPLQDGFGWTNGVTRALLAEHLDHAAHSACAHTAPD</sequence>
<dbReference type="GO" id="GO:0004555">
    <property type="term" value="F:alpha,alpha-trehalase activity"/>
    <property type="evidence" value="ECO:0007669"/>
    <property type="project" value="UniProtKB-EC"/>
</dbReference>
<dbReference type="GO" id="GO:0005993">
    <property type="term" value="P:trehalose catabolic process"/>
    <property type="evidence" value="ECO:0007669"/>
    <property type="project" value="TreeGrafter"/>
</dbReference>
<name>A0A2S0N4E0_9BURK</name>
<dbReference type="OrthoDB" id="106887at2"/>